<dbReference type="PROSITE" id="PS51318">
    <property type="entry name" value="TAT"/>
    <property type="match status" value="1"/>
</dbReference>
<dbReference type="Proteomes" id="UP000517765">
    <property type="component" value="Unassembled WGS sequence"/>
</dbReference>
<reference evidence="2" key="3">
    <citation type="journal article" name="Syst. Appl. Microbiol.">
        <title>Streptomyces alkaliterrae sp. nov., isolated from an alkaline soil, and emended descriptions of Streptomyces alkaliphilus, Streptomyces calidiresistens and Streptomyces durbertensis.</title>
        <authorList>
            <person name="Swiecimska M."/>
            <person name="Golinska P."/>
            <person name="Nouioui I."/>
            <person name="Wypij M."/>
            <person name="Rai M."/>
            <person name="Sangal V."/>
            <person name="Goodfellow M."/>
        </authorList>
    </citation>
    <scope>NUCLEOTIDE SEQUENCE</scope>
    <source>
        <strain evidence="2">OF8</strain>
    </source>
</reference>
<dbReference type="InterPro" id="IPR006311">
    <property type="entry name" value="TAT_signal"/>
</dbReference>
<comment type="caution">
    <text evidence="3">The sequence shown here is derived from an EMBL/GenBank/DDBJ whole genome shotgun (WGS) entry which is preliminary data.</text>
</comment>
<organism evidence="3 4">
    <name type="scientific">Streptomyces alkaliterrae</name>
    <dbReference type="NCBI Taxonomy" id="2213162"/>
    <lineage>
        <taxon>Bacteria</taxon>
        <taxon>Bacillati</taxon>
        <taxon>Actinomycetota</taxon>
        <taxon>Actinomycetes</taxon>
        <taxon>Kitasatosporales</taxon>
        <taxon>Streptomycetaceae</taxon>
        <taxon>Streptomyces</taxon>
    </lineage>
</organism>
<evidence type="ECO:0008006" key="6">
    <source>
        <dbReference type="Google" id="ProtNLM"/>
    </source>
</evidence>
<evidence type="ECO:0000313" key="4">
    <source>
        <dbReference type="Proteomes" id="UP000320857"/>
    </source>
</evidence>
<evidence type="ECO:0000256" key="1">
    <source>
        <dbReference type="SAM" id="SignalP"/>
    </source>
</evidence>
<dbReference type="RefSeq" id="WP_143648508.1">
    <property type="nucleotide sequence ID" value="NZ_JABJXA010000056.1"/>
</dbReference>
<evidence type="ECO:0000313" key="2">
    <source>
        <dbReference type="EMBL" id="MBB1259524.1"/>
    </source>
</evidence>
<dbReference type="Proteomes" id="UP000320857">
    <property type="component" value="Unassembled WGS sequence"/>
</dbReference>
<feature type="signal peptide" evidence="1">
    <location>
        <begin position="1"/>
        <end position="30"/>
    </location>
</feature>
<dbReference type="EMBL" id="JABJXA010000056">
    <property type="protein sequence ID" value="MBB1259524.1"/>
    <property type="molecule type" value="Genomic_DNA"/>
</dbReference>
<name>A0A5P0YRJ5_9ACTN</name>
<dbReference type="OrthoDB" id="4221186at2"/>
<keyword evidence="1" id="KW-0732">Signal</keyword>
<gene>
    <name evidence="3" type="ORF">FNX44_013930</name>
    <name evidence="2" type="ORF">H3147_11870</name>
</gene>
<reference evidence="5" key="2">
    <citation type="submission" date="2020-05" db="EMBL/GenBank/DDBJ databases">
        <title>Classification of alakaliphilic streptomycetes isolated from an alkaline soil next to Lonar Crater, India and a proposal for the recognition of Streptomyces alkaliterrae sp. nov.</title>
        <authorList>
            <person name="Golinska P."/>
        </authorList>
    </citation>
    <scope>NUCLEOTIDE SEQUENCE [LARGE SCALE GENOMIC DNA]</scope>
    <source>
        <strain evidence="5">OF8</strain>
    </source>
</reference>
<keyword evidence="4" id="KW-1185">Reference proteome</keyword>
<evidence type="ECO:0000313" key="5">
    <source>
        <dbReference type="Proteomes" id="UP000517765"/>
    </source>
</evidence>
<dbReference type="EMBL" id="VJYK02000126">
    <property type="protein sequence ID" value="MQS02951.1"/>
    <property type="molecule type" value="Genomic_DNA"/>
</dbReference>
<feature type="chain" id="PRO_5038243425" description="Tat pathway signal sequence domain protein" evidence="1">
    <location>
        <begin position="31"/>
        <end position="215"/>
    </location>
</feature>
<evidence type="ECO:0000313" key="3">
    <source>
        <dbReference type="EMBL" id="MQS02951.1"/>
    </source>
</evidence>
<accession>A0A5P0YRJ5</accession>
<sequence>MVYVSRRAAVAVATAATATLLLAGAATATASGDKVPGAAAVAAADKAPADTTRAGKAPAGSGDMSVRGGLEVRIVEPYEPLEINEETRLGLLPQGRQNYVVSHPDSFRANVEYAKGLVGDDIRPRSMSLGVQSENGEVTLITGAWRLSEAPREITVRFKGDNFGYAAQIVQLPGKPGWGTYYFDPKAWGLSKKEFTVEGVDRNGRVFDTVEHKPW</sequence>
<dbReference type="AlphaFoldDB" id="A0A5P0YRJ5"/>
<proteinExistence type="predicted"/>
<reference evidence="3 4" key="1">
    <citation type="submission" date="2019-10" db="EMBL/GenBank/DDBJ databases">
        <title>Streptomyces sp. nov., a novel actinobacterium isolated from alkaline environment.</title>
        <authorList>
            <person name="Golinska P."/>
        </authorList>
    </citation>
    <scope>NUCLEOTIDE SEQUENCE [LARGE SCALE GENOMIC DNA]</scope>
    <source>
        <strain evidence="3 4">OF1</strain>
    </source>
</reference>
<protein>
    <recommendedName>
        <fullName evidence="6">Tat pathway signal sequence domain protein</fullName>
    </recommendedName>
</protein>